<feature type="region of interest" description="Disordered" evidence="1">
    <location>
        <begin position="381"/>
        <end position="400"/>
    </location>
</feature>
<feature type="region of interest" description="Disordered" evidence="1">
    <location>
        <begin position="135"/>
        <end position="355"/>
    </location>
</feature>
<feature type="compositionally biased region" description="Basic and acidic residues" evidence="1">
    <location>
        <begin position="627"/>
        <end position="643"/>
    </location>
</feature>
<feature type="region of interest" description="Disordered" evidence="1">
    <location>
        <begin position="425"/>
        <end position="459"/>
    </location>
</feature>
<dbReference type="GO" id="GO:0005516">
    <property type="term" value="F:calmodulin binding"/>
    <property type="evidence" value="ECO:0007669"/>
    <property type="project" value="TreeGrafter"/>
</dbReference>
<dbReference type="Gene3D" id="1.20.5.190">
    <property type="match status" value="3"/>
</dbReference>
<organism evidence="2 3">
    <name type="scientific">Paralvinella palmiformis</name>
    <dbReference type="NCBI Taxonomy" id="53620"/>
    <lineage>
        <taxon>Eukaryota</taxon>
        <taxon>Metazoa</taxon>
        <taxon>Spiralia</taxon>
        <taxon>Lophotrochozoa</taxon>
        <taxon>Annelida</taxon>
        <taxon>Polychaeta</taxon>
        <taxon>Sedentaria</taxon>
        <taxon>Canalipalpata</taxon>
        <taxon>Terebellida</taxon>
        <taxon>Terebelliformia</taxon>
        <taxon>Alvinellidae</taxon>
        <taxon>Paralvinella</taxon>
    </lineage>
</organism>
<sequence length="992" mass="109917">MGNSFSGLCPCPKQGKYDLPSGNEQNEIVAKQDGSSLPKTDGFCSNHVTEGGDIDPSDKGAQLEDRFYNNKAFEKPDIDSSNPEQQDAALKIQTKYRQHHAKEVVSQKRQEQAAVKIQAGYRGWHDRKRVTELKTHVDAKSEADAQKAHEDDTRGDTLNYDNPEVVNAATTIQAGFKGYKARKQVQELKAKRTQDLEGHDEGQKAIESEEQVTGETSGDKQVTDESSGDKPVTDATSEDQQVKDQTEEDKQVTDKVAEDKHETDEVTDQNKQVTDEGAEENKQVTDEVAEETKQATDEVAEETKQATDDAAEETKPVMDEAAKEDNQIADEAAEEKQITDDAEAEEKPGQYLDEQQAAATKIQSGVRGYLARKQVKAMRMVEGNHVDKDSTQIKEENEEIDIDLEDPEVIKAAEKIQATFKGLKFRKSKMSNPPPKEISEKPGNLSEEKNVSQMKENPETKLKDEINKTQSADEEVDIDLKDPEVEKAALKIQATFKGLKMRKAKRITMSGKILDHSVNRKETRSELPPVENPDTTDILLKSEDIRFGDRKKVNLHHPETEQSILGITNGDLKAIDELLVMPPSVTQLLLLDLSKIIGSLAIIHKLCVLLSPPLHPDTPYTIIKQKDHEVKENPETKLKDEINKTQSADEEVDIDLKDPEVEKAALKIQATFKGLKMRKAKRITMDGQATSLAEPESAAQDNAEPTAQDDTKPSELVDAPEPADNADSSLQKQEPDEDVKSNASEMKSPRPGDDADVDDSKDMDHHSKGDLDNADSQINYDAPSYDDEVNTDAKHVITDVTDDVIADDAGHQEADVNMSAENNEDVEDEKINDDQNDVVDDNVKVAQNRIDNEDDEEHEDGDEVKDSKAINYDDPDVEKAATKIQAGLRGMQARKKVKELKQVQNDGKDENKENQDGEGDAPDDVTGEETAPGETTNSAEFDFDPNDPEVNKAASKIQAGFKGYKTRKEMGDKLKHDGDGEEQSAEAEKPAE</sequence>
<protein>
    <submittedName>
        <fullName evidence="2">Uncharacterized protein</fullName>
    </submittedName>
</protein>
<dbReference type="PANTHER" id="PTHR10699">
    <property type="entry name" value="NEUROMODULIN"/>
    <property type="match status" value="1"/>
</dbReference>
<feature type="compositionally biased region" description="Basic and acidic residues" evidence="1">
    <location>
        <begin position="240"/>
        <end position="264"/>
    </location>
</feature>
<feature type="compositionally biased region" description="Basic and acidic residues" evidence="1">
    <location>
        <begin position="446"/>
        <end position="459"/>
    </location>
</feature>
<feature type="region of interest" description="Disordered" evidence="1">
    <location>
        <begin position="888"/>
        <end position="992"/>
    </location>
</feature>
<feature type="compositionally biased region" description="Basic and acidic residues" evidence="1">
    <location>
        <begin position="382"/>
        <end position="395"/>
    </location>
</feature>
<keyword evidence="3" id="KW-1185">Reference proteome</keyword>
<reference evidence="2" key="1">
    <citation type="journal article" date="2023" name="Mol. Biol. Evol.">
        <title>Third-Generation Sequencing Reveals the Adaptive Role of the Epigenome in Three Deep-Sea Polychaetes.</title>
        <authorList>
            <person name="Perez M."/>
            <person name="Aroh O."/>
            <person name="Sun Y."/>
            <person name="Lan Y."/>
            <person name="Juniper S.K."/>
            <person name="Young C.R."/>
            <person name="Angers B."/>
            <person name="Qian P.Y."/>
        </authorList>
    </citation>
    <scope>NUCLEOTIDE SEQUENCE</scope>
    <source>
        <strain evidence="2">P08H-3</strain>
    </source>
</reference>
<dbReference type="PANTHER" id="PTHR10699:SF11">
    <property type="entry name" value="IGLOO, ISOFORM A"/>
    <property type="match status" value="1"/>
</dbReference>
<name>A0AAD9JJ21_9ANNE</name>
<feature type="compositionally biased region" description="Basic and acidic residues" evidence="1">
    <location>
        <begin position="279"/>
        <end position="326"/>
    </location>
</feature>
<dbReference type="SMART" id="SM00015">
    <property type="entry name" value="IQ"/>
    <property type="match status" value="8"/>
</dbReference>
<dbReference type="InterPro" id="IPR000048">
    <property type="entry name" value="IQ_motif_EF-hand-BS"/>
</dbReference>
<dbReference type="CDD" id="cd23767">
    <property type="entry name" value="IQCD"/>
    <property type="match status" value="3"/>
</dbReference>
<feature type="compositionally biased region" description="Basic and acidic residues" evidence="1">
    <location>
        <begin position="184"/>
        <end position="207"/>
    </location>
</feature>
<evidence type="ECO:0000256" key="1">
    <source>
        <dbReference type="SAM" id="MobiDB-lite"/>
    </source>
</evidence>
<feature type="region of interest" description="Disordered" evidence="1">
    <location>
        <begin position="627"/>
        <end position="651"/>
    </location>
</feature>
<dbReference type="Proteomes" id="UP001208570">
    <property type="component" value="Unassembled WGS sequence"/>
</dbReference>
<proteinExistence type="predicted"/>
<feature type="region of interest" description="Disordered" evidence="1">
    <location>
        <begin position="686"/>
        <end position="876"/>
    </location>
</feature>
<dbReference type="AlphaFoldDB" id="A0AAD9JJ21"/>
<feature type="compositionally biased region" description="Acidic residues" evidence="1">
    <location>
        <begin position="822"/>
        <end position="840"/>
    </location>
</feature>
<dbReference type="Pfam" id="PF00612">
    <property type="entry name" value="IQ"/>
    <property type="match status" value="7"/>
</dbReference>
<feature type="compositionally biased region" description="Basic and acidic residues" evidence="1">
    <location>
        <begin position="747"/>
        <end position="771"/>
    </location>
</feature>
<feature type="compositionally biased region" description="Acidic residues" evidence="1">
    <location>
        <begin position="852"/>
        <end position="863"/>
    </location>
</feature>
<evidence type="ECO:0000313" key="3">
    <source>
        <dbReference type="Proteomes" id="UP001208570"/>
    </source>
</evidence>
<feature type="compositionally biased region" description="Basic and acidic residues" evidence="1">
    <location>
        <begin position="906"/>
        <end position="915"/>
    </location>
</feature>
<feature type="compositionally biased region" description="Basic and acidic residues" evidence="1">
    <location>
        <begin position="135"/>
        <end position="155"/>
    </location>
</feature>
<feature type="compositionally biased region" description="Basic and acidic residues" evidence="1">
    <location>
        <begin position="217"/>
        <end position="232"/>
    </location>
</feature>
<dbReference type="EMBL" id="JAODUP010000291">
    <property type="protein sequence ID" value="KAK2153602.1"/>
    <property type="molecule type" value="Genomic_DNA"/>
</dbReference>
<dbReference type="PROSITE" id="PS50096">
    <property type="entry name" value="IQ"/>
    <property type="match status" value="8"/>
</dbReference>
<comment type="caution">
    <text evidence="2">The sequence shown here is derived from an EMBL/GenBank/DDBJ whole genome shotgun (WGS) entry which is preliminary data.</text>
</comment>
<dbReference type="FunFam" id="1.20.5.190:FF:000055">
    <property type="entry name" value="Putative microtubule-associated protein futsch"/>
    <property type="match status" value="1"/>
</dbReference>
<feature type="region of interest" description="Disordered" evidence="1">
    <location>
        <begin position="1"/>
        <end position="25"/>
    </location>
</feature>
<accession>A0AAD9JJ21</accession>
<dbReference type="InterPro" id="IPR027417">
    <property type="entry name" value="P-loop_NTPase"/>
</dbReference>
<gene>
    <name evidence="2" type="ORF">LSH36_291g02037</name>
</gene>
<evidence type="ECO:0000313" key="2">
    <source>
        <dbReference type="EMBL" id="KAK2153602.1"/>
    </source>
</evidence>
<feature type="compositionally biased region" description="Basic and acidic residues" evidence="1">
    <location>
        <begin position="966"/>
        <end position="978"/>
    </location>
</feature>
<feature type="compositionally biased region" description="Acidic residues" evidence="1">
    <location>
        <begin position="916"/>
        <end position="927"/>
    </location>
</feature>
<dbReference type="SUPFAM" id="SSF52540">
    <property type="entry name" value="P-loop containing nucleoside triphosphate hydrolases"/>
    <property type="match status" value="1"/>
</dbReference>